<dbReference type="SUPFAM" id="SSF52374">
    <property type="entry name" value="Nucleotidylyl transferase"/>
    <property type="match status" value="1"/>
</dbReference>
<protein>
    <submittedName>
        <fullName evidence="4">Nicotinamide/nicotinic acid mononucleotide adenylyltransferase 1 isoform X3</fullName>
    </submittedName>
</protein>
<dbReference type="GO" id="GO:0016779">
    <property type="term" value="F:nucleotidyltransferase activity"/>
    <property type="evidence" value="ECO:0007669"/>
    <property type="project" value="UniProtKB-KW"/>
</dbReference>
<dbReference type="InterPro" id="IPR004821">
    <property type="entry name" value="Cyt_trans-like"/>
</dbReference>
<dbReference type="GeneID" id="117678120"/>
<gene>
    <name evidence="4" type="primary">LOC117678120</name>
</gene>
<dbReference type="Gene3D" id="2.40.128.20">
    <property type="match status" value="1"/>
</dbReference>
<accession>A0ABM3YQI9</accession>
<dbReference type="PANTHER" id="PTHR12039:SF21">
    <property type="entry name" value="NICOTINAMIDE_NICOTINIC ACID MONONUCLEOTIDE ADENYLYLTRANSFERASE 1"/>
    <property type="match status" value="1"/>
</dbReference>
<keyword evidence="4" id="KW-0548">Nucleotidyltransferase</keyword>
<evidence type="ECO:0000259" key="2">
    <source>
        <dbReference type="Pfam" id="PF01467"/>
    </source>
</evidence>
<dbReference type="RefSeq" id="XP_060538392.1">
    <property type="nucleotide sequence ID" value="XM_060682409.1"/>
</dbReference>
<feature type="domain" description="Lipocalin/cytosolic fatty-acid binding" evidence="1">
    <location>
        <begin position="150"/>
        <end position="256"/>
    </location>
</feature>
<dbReference type="Proteomes" id="UP001652622">
    <property type="component" value="Unplaced"/>
</dbReference>
<reference evidence="4" key="1">
    <citation type="submission" date="2025-08" db="UniProtKB">
        <authorList>
            <consortium name="RefSeq"/>
        </authorList>
    </citation>
    <scope>IDENTIFICATION</scope>
    <source>
        <tissue evidence="4">Blood</tissue>
    </source>
</reference>
<dbReference type="PANTHER" id="PTHR12039">
    <property type="entry name" value="NICOTINAMIDE MONONUCLEOTIDE ADENYLYLTRANSFERASE"/>
    <property type="match status" value="1"/>
</dbReference>
<evidence type="ECO:0000313" key="3">
    <source>
        <dbReference type="Proteomes" id="UP001652622"/>
    </source>
</evidence>
<name>A0ABM3YQI9_PANGU</name>
<proteinExistence type="predicted"/>
<sequence length="257" mass="29920">MEDSENQTEVILLACGSFNPITNMHLRLFELARDHLQETGKYKVVRGIISPVGDAYLKKGLVNASHRVAMARLAAENSDWLEVDDWESNQKEWQETIQVLRYHHQKLKHSYSANSVEDARLPNRTTRKRKRAAVSQLPVRMNQPKRKCIDFATRKIANMLKPQKFIKQEGDVFSIQTTSTFRNYSVKFKIGEEFDEDNKGLDNRKCRSVVTWDKDKIVCTQNGEKKNRGWSHWIEGDELYLELRCEGQTSTQVFKRA</sequence>
<dbReference type="InterPro" id="IPR000463">
    <property type="entry name" value="Fatty_acid-bd"/>
</dbReference>
<dbReference type="InterPro" id="IPR051182">
    <property type="entry name" value="Euk_NMN_adenylyltrnsfrase"/>
</dbReference>
<feature type="domain" description="Cytidyltransferase-like" evidence="2">
    <location>
        <begin position="13"/>
        <end position="96"/>
    </location>
</feature>
<dbReference type="PRINTS" id="PR00178">
    <property type="entry name" value="FATTYACIDBP"/>
</dbReference>
<dbReference type="InterPro" id="IPR014729">
    <property type="entry name" value="Rossmann-like_a/b/a_fold"/>
</dbReference>
<dbReference type="SUPFAM" id="SSF50814">
    <property type="entry name" value="Lipocalins"/>
    <property type="match status" value="1"/>
</dbReference>
<keyword evidence="4" id="KW-0808">Transferase</keyword>
<dbReference type="Pfam" id="PF00061">
    <property type="entry name" value="Lipocalin"/>
    <property type="match status" value="1"/>
</dbReference>
<keyword evidence="3" id="KW-1185">Reference proteome</keyword>
<dbReference type="InterPro" id="IPR000566">
    <property type="entry name" value="Lipocln_cytosolic_FA-bd_dom"/>
</dbReference>
<organism evidence="3 4">
    <name type="scientific">Pantherophis guttatus</name>
    <name type="common">Corn snake</name>
    <name type="synonym">Elaphe guttata</name>
    <dbReference type="NCBI Taxonomy" id="94885"/>
    <lineage>
        <taxon>Eukaryota</taxon>
        <taxon>Metazoa</taxon>
        <taxon>Chordata</taxon>
        <taxon>Craniata</taxon>
        <taxon>Vertebrata</taxon>
        <taxon>Euteleostomi</taxon>
        <taxon>Lepidosauria</taxon>
        <taxon>Squamata</taxon>
        <taxon>Bifurcata</taxon>
        <taxon>Unidentata</taxon>
        <taxon>Episquamata</taxon>
        <taxon>Toxicofera</taxon>
        <taxon>Serpentes</taxon>
        <taxon>Colubroidea</taxon>
        <taxon>Colubridae</taxon>
        <taxon>Colubrinae</taxon>
        <taxon>Pantherophis</taxon>
    </lineage>
</organism>
<evidence type="ECO:0000313" key="4">
    <source>
        <dbReference type="RefSeq" id="XP_060538392.1"/>
    </source>
</evidence>
<evidence type="ECO:0000259" key="1">
    <source>
        <dbReference type="Pfam" id="PF00061"/>
    </source>
</evidence>
<dbReference type="InterPro" id="IPR012674">
    <property type="entry name" value="Calycin"/>
</dbReference>
<dbReference type="Gene3D" id="3.40.50.620">
    <property type="entry name" value="HUPs"/>
    <property type="match status" value="1"/>
</dbReference>
<dbReference type="Pfam" id="PF01467">
    <property type="entry name" value="CTP_transf_like"/>
    <property type="match status" value="1"/>
</dbReference>